<evidence type="ECO:0000256" key="5">
    <source>
        <dbReference type="ARBA" id="ARBA00022597"/>
    </source>
</evidence>
<evidence type="ECO:0000256" key="15">
    <source>
        <dbReference type="SAM" id="Phobius"/>
    </source>
</evidence>
<keyword evidence="10" id="KW-0626">Porin</keyword>
<dbReference type="InterPro" id="IPR049712">
    <property type="entry name" value="Poly_export"/>
</dbReference>
<comment type="caution">
    <text evidence="19">The sequence shown here is derived from an EMBL/GenBank/DDBJ whole genome shotgun (WGS) entry which is preliminary data.</text>
</comment>
<dbReference type="GO" id="GO:0046930">
    <property type="term" value="C:pore complex"/>
    <property type="evidence" value="ECO:0007669"/>
    <property type="project" value="UniProtKB-KW"/>
</dbReference>
<dbReference type="InterPro" id="IPR003715">
    <property type="entry name" value="Poly_export_N"/>
</dbReference>
<dbReference type="AlphaFoldDB" id="A0A521G0P2"/>
<keyword evidence="9" id="KW-0406">Ion transport</keyword>
<evidence type="ECO:0000259" key="16">
    <source>
        <dbReference type="Pfam" id="PF02563"/>
    </source>
</evidence>
<evidence type="ECO:0000313" key="20">
    <source>
        <dbReference type="Proteomes" id="UP000316238"/>
    </source>
</evidence>
<dbReference type="EMBL" id="NQJD01000023">
    <property type="protein sequence ID" value="TAA74558.1"/>
    <property type="molecule type" value="Genomic_DNA"/>
</dbReference>
<evidence type="ECO:0000256" key="8">
    <source>
        <dbReference type="ARBA" id="ARBA00023047"/>
    </source>
</evidence>
<feature type="domain" description="Polysaccharide export protein N-terminal" evidence="16">
    <location>
        <begin position="37"/>
        <end position="110"/>
    </location>
</feature>
<feature type="domain" description="SLBB" evidence="18">
    <location>
        <begin position="116"/>
        <end position="197"/>
    </location>
</feature>
<reference evidence="19" key="1">
    <citation type="submission" date="2017-07" db="EMBL/GenBank/DDBJ databases">
        <title>The cable genome - Insights into the physiology and evolution of filamentous bacteria capable of sulfide oxidation via long distance electron transfer.</title>
        <authorList>
            <person name="Thorup C."/>
            <person name="Bjerg J.T."/>
            <person name="Schreiber L."/>
            <person name="Nielsen L.P."/>
            <person name="Kjeldsen K.U."/>
            <person name="Boesen T."/>
            <person name="Boggild A."/>
            <person name="Meysman F."/>
            <person name="Geelhoed J."/>
            <person name="Schramm A."/>
        </authorList>
    </citation>
    <scope>NUCLEOTIDE SEQUENCE [LARGE SCALE GENOMIC DNA]</scope>
    <source>
        <strain evidence="19">GS</strain>
    </source>
</reference>
<dbReference type="GO" id="GO:0015159">
    <property type="term" value="F:polysaccharide transmembrane transporter activity"/>
    <property type="evidence" value="ECO:0007669"/>
    <property type="project" value="InterPro"/>
</dbReference>
<keyword evidence="6 15" id="KW-0812">Transmembrane</keyword>
<evidence type="ECO:0000256" key="9">
    <source>
        <dbReference type="ARBA" id="ARBA00023065"/>
    </source>
</evidence>
<dbReference type="Pfam" id="PF22461">
    <property type="entry name" value="SLBB_2"/>
    <property type="match status" value="1"/>
</dbReference>
<dbReference type="PANTHER" id="PTHR33619">
    <property type="entry name" value="POLYSACCHARIDE EXPORT PROTEIN GFCE-RELATED"/>
    <property type="match status" value="1"/>
</dbReference>
<dbReference type="Gene3D" id="3.10.560.10">
    <property type="entry name" value="Outer membrane lipoprotein wza domain like"/>
    <property type="match status" value="1"/>
</dbReference>
<proteinExistence type="inferred from homology"/>
<evidence type="ECO:0000256" key="3">
    <source>
        <dbReference type="ARBA" id="ARBA00022448"/>
    </source>
</evidence>
<keyword evidence="20" id="KW-1185">Reference proteome</keyword>
<keyword evidence="4" id="KW-1134">Transmembrane beta strand</keyword>
<dbReference type="PANTHER" id="PTHR33619:SF3">
    <property type="entry name" value="POLYSACCHARIDE EXPORT PROTEIN GFCE-RELATED"/>
    <property type="match status" value="1"/>
</dbReference>
<sequence>METYFSSSVDLKIARLLNTVFVLLLCYFSLPILPAIAEDYQIGSGDVLSITVYGYDELKTKVRVSETGTIEFPLIGTVQLGGIKTSAASRKIEEMLSEGYIVKPQVQIYIEEFKSKKVAALGPFNKPGLIELSGPTTLLELISKAGGLQKDAGETITVTREEVGGGQKNITIEVKKLIDEGDAASNIPILGGETIAVAKGEPPVCYLTGQVKKPGAYPWTKNSNVLKMVSLAGGFTGMAAESRIKLVRVTNGKKQVMEEVGMDTLVQPDDVIEVPESFF</sequence>
<dbReference type="Pfam" id="PF02563">
    <property type="entry name" value="Poly_export"/>
    <property type="match status" value="1"/>
</dbReference>
<evidence type="ECO:0000256" key="7">
    <source>
        <dbReference type="ARBA" id="ARBA00022729"/>
    </source>
</evidence>
<gene>
    <name evidence="19" type="ORF">CDV28_12330</name>
</gene>
<evidence type="ECO:0000256" key="2">
    <source>
        <dbReference type="ARBA" id="ARBA00009450"/>
    </source>
</evidence>
<dbReference type="Proteomes" id="UP000316238">
    <property type="component" value="Unassembled WGS sequence"/>
</dbReference>
<evidence type="ECO:0000256" key="11">
    <source>
        <dbReference type="ARBA" id="ARBA00023136"/>
    </source>
</evidence>
<keyword evidence="14" id="KW-0449">Lipoprotein</keyword>
<evidence type="ECO:0000259" key="18">
    <source>
        <dbReference type="Pfam" id="PF22461"/>
    </source>
</evidence>
<keyword evidence="11 15" id="KW-0472">Membrane</keyword>
<dbReference type="Gene3D" id="3.30.1950.10">
    <property type="entry name" value="wza like domain"/>
    <property type="match status" value="1"/>
</dbReference>
<evidence type="ECO:0000256" key="4">
    <source>
        <dbReference type="ARBA" id="ARBA00022452"/>
    </source>
</evidence>
<keyword evidence="7" id="KW-0732">Signal</keyword>
<dbReference type="GO" id="GO:0006811">
    <property type="term" value="P:monoatomic ion transport"/>
    <property type="evidence" value="ECO:0007669"/>
    <property type="project" value="UniProtKB-KW"/>
</dbReference>
<evidence type="ECO:0000256" key="10">
    <source>
        <dbReference type="ARBA" id="ARBA00023114"/>
    </source>
</evidence>
<accession>A0A521G0P2</accession>
<dbReference type="GO" id="GO:0015288">
    <property type="term" value="F:porin activity"/>
    <property type="evidence" value="ECO:0007669"/>
    <property type="project" value="UniProtKB-KW"/>
</dbReference>
<organism evidence="19 20">
    <name type="scientific">Candidatus Electronema aureum</name>
    <dbReference type="NCBI Taxonomy" id="2005002"/>
    <lineage>
        <taxon>Bacteria</taxon>
        <taxon>Pseudomonadati</taxon>
        <taxon>Thermodesulfobacteriota</taxon>
        <taxon>Desulfobulbia</taxon>
        <taxon>Desulfobulbales</taxon>
        <taxon>Desulfobulbaceae</taxon>
        <taxon>Candidatus Electronema</taxon>
    </lineage>
</organism>
<keyword evidence="5" id="KW-0762">Sugar transport</keyword>
<dbReference type="GO" id="GO:0009279">
    <property type="term" value="C:cell outer membrane"/>
    <property type="evidence" value="ECO:0007669"/>
    <property type="project" value="UniProtKB-SubCell"/>
</dbReference>
<evidence type="ECO:0000313" key="19">
    <source>
        <dbReference type="EMBL" id="TAA74558.1"/>
    </source>
</evidence>
<keyword evidence="15" id="KW-1133">Transmembrane helix</keyword>
<name>A0A521G0P2_9BACT</name>
<evidence type="ECO:0000256" key="6">
    <source>
        <dbReference type="ARBA" id="ARBA00022692"/>
    </source>
</evidence>
<comment type="subcellular location">
    <subcellularLocation>
        <location evidence="1">Cell outer membrane</location>
        <topology evidence="1">Multi-pass membrane protein</topology>
    </subcellularLocation>
</comment>
<keyword evidence="12" id="KW-0564">Palmitate</keyword>
<evidence type="ECO:0000256" key="14">
    <source>
        <dbReference type="ARBA" id="ARBA00023288"/>
    </source>
</evidence>
<keyword evidence="13" id="KW-0998">Cell outer membrane</keyword>
<feature type="transmembrane region" description="Helical" evidence="15">
    <location>
        <begin position="16"/>
        <end position="37"/>
    </location>
</feature>
<dbReference type="Pfam" id="PF10531">
    <property type="entry name" value="SLBB"/>
    <property type="match status" value="1"/>
</dbReference>
<feature type="domain" description="Soluble ligand binding" evidence="17">
    <location>
        <begin position="206"/>
        <end position="255"/>
    </location>
</feature>
<comment type="similarity">
    <text evidence="2">Belongs to the BexD/CtrA/VexA family.</text>
</comment>
<evidence type="ECO:0000256" key="12">
    <source>
        <dbReference type="ARBA" id="ARBA00023139"/>
    </source>
</evidence>
<protein>
    <submittedName>
        <fullName evidence="19">Polysaccharide export outer membrane protein</fullName>
    </submittedName>
</protein>
<keyword evidence="3" id="KW-0813">Transport</keyword>
<evidence type="ECO:0000256" key="1">
    <source>
        <dbReference type="ARBA" id="ARBA00004571"/>
    </source>
</evidence>
<evidence type="ECO:0000259" key="17">
    <source>
        <dbReference type="Pfam" id="PF10531"/>
    </source>
</evidence>
<evidence type="ECO:0000256" key="13">
    <source>
        <dbReference type="ARBA" id="ARBA00023237"/>
    </source>
</evidence>
<keyword evidence="8" id="KW-0625">Polysaccharide transport</keyword>
<dbReference type="InterPro" id="IPR019554">
    <property type="entry name" value="Soluble_ligand-bd"/>
</dbReference>
<dbReference type="InterPro" id="IPR054765">
    <property type="entry name" value="SLBB_dom"/>
</dbReference>